<feature type="region of interest" description="Disordered" evidence="1">
    <location>
        <begin position="33"/>
        <end position="73"/>
    </location>
</feature>
<accession>A0A8H7E268</accession>
<protein>
    <submittedName>
        <fullName evidence="2">Uncharacterized protein</fullName>
    </submittedName>
</protein>
<organism evidence="2 3">
    <name type="scientific">Endocarpon pusillum</name>
    <dbReference type="NCBI Taxonomy" id="364733"/>
    <lineage>
        <taxon>Eukaryota</taxon>
        <taxon>Fungi</taxon>
        <taxon>Dikarya</taxon>
        <taxon>Ascomycota</taxon>
        <taxon>Pezizomycotina</taxon>
        <taxon>Eurotiomycetes</taxon>
        <taxon>Chaetothyriomycetidae</taxon>
        <taxon>Verrucariales</taxon>
        <taxon>Verrucariaceae</taxon>
        <taxon>Endocarpon</taxon>
    </lineage>
</organism>
<feature type="region of interest" description="Disordered" evidence="1">
    <location>
        <begin position="1"/>
        <end position="20"/>
    </location>
</feature>
<gene>
    <name evidence="2" type="ORF">GJ744_000984</name>
</gene>
<proteinExistence type="predicted"/>
<evidence type="ECO:0000313" key="3">
    <source>
        <dbReference type="Proteomes" id="UP000606974"/>
    </source>
</evidence>
<comment type="caution">
    <text evidence="2">The sequence shown here is derived from an EMBL/GenBank/DDBJ whole genome shotgun (WGS) entry which is preliminary data.</text>
</comment>
<dbReference type="EMBL" id="JAACFV010000111">
    <property type="protein sequence ID" value="KAF7505363.1"/>
    <property type="molecule type" value="Genomic_DNA"/>
</dbReference>
<dbReference type="AlphaFoldDB" id="A0A8H7E268"/>
<sequence length="73" mass="8127">MYCEQSCQSLEPGSPQNSQQLKECNLLTQEDLPARVHHHHHSKQAVASGLEEHTPAKAKANTRPTLAVHHLNL</sequence>
<evidence type="ECO:0000313" key="2">
    <source>
        <dbReference type="EMBL" id="KAF7505363.1"/>
    </source>
</evidence>
<evidence type="ECO:0000256" key="1">
    <source>
        <dbReference type="SAM" id="MobiDB-lite"/>
    </source>
</evidence>
<reference evidence="2" key="1">
    <citation type="submission" date="2020-02" db="EMBL/GenBank/DDBJ databases">
        <authorList>
            <person name="Palmer J.M."/>
        </authorList>
    </citation>
    <scope>NUCLEOTIDE SEQUENCE</scope>
    <source>
        <strain evidence="2">EPUS1.4</strain>
        <tissue evidence="2">Thallus</tissue>
    </source>
</reference>
<keyword evidence="3" id="KW-1185">Reference proteome</keyword>
<dbReference type="Proteomes" id="UP000606974">
    <property type="component" value="Unassembled WGS sequence"/>
</dbReference>
<name>A0A8H7E268_9EURO</name>